<keyword evidence="2" id="KW-0378">Hydrolase</keyword>
<reference evidence="2 3" key="1">
    <citation type="submission" date="2019-03" db="EMBL/GenBank/DDBJ databases">
        <title>Ramlibacter sp. 18x22-1, whole genome shotgun sequence.</title>
        <authorList>
            <person name="Zhang X."/>
            <person name="Feng G."/>
            <person name="Zhu H."/>
        </authorList>
    </citation>
    <scope>NUCLEOTIDE SEQUENCE [LARGE SCALE GENOMIC DNA]</scope>
    <source>
        <strain evidence="2 3">18x22-1</strain>
    </source>
</reference>
<evidence type="ECO:0000313" key="2">
    <source>
        <dbReference type="EMBL" id="TFZ08038.1"/>
    </source>
</evidence>
<evidence type="ECO:0000313" key="3">
    <source>
        <dbReference type="Proteomes" id="UP000297839"/>
    </source>
</evidence>
<dbReference type="Gene3D" id="3.40.50.1820">
    <property type="entry name" value="alpha/beta hydrolase"/>
    <property type="match status" value="1"/>
</dbReference>
<sequence length="249" mass="27224">MRRWLLLRGLARESGHWGGFASALARRTGEPVRCLDLPGNGELWRERSPATVAATLACMRRSWSAGEEPTVVVAMSLGAMVALEWARTAPQELAGCVLINTSAGGASWPWQRLQPHNWPVLGRLALPGLNAVEREQRVLRMTSARSESHAGAARGWAVLARQHPVAPGNAVRQLWAAARWSAPRQAPAVPIVLLASQGDRLVSPECSRRLAARWSLPLKLHPWAGHDLPLDDPLWVLREAAEAGRSFAR</sequence>
<dbReference type="SUPFAM" id="SSF53474">
    <property type="entry name" value="alpha/beta-Hydrolases"/>
    <property type="match status" value="1"/>
</dbReference>
<dbReference type="EMBL" id="SMLK01000001">
    <property type="protein sequence ID" value="TFZ08038.1"/>
    <property type="molecule type" value="Genomic_DNA"/>
</dbReference>
<dbReference type="Pfam" id="PF12697">
    <property type="entry name" value="Abhydrolase_6"/>
    <property type="match status" value="1"/>
</dbReference>
<proteinExistence type="predicted"/>
<dbReference type="OrthoDB" id="5290302at2"/>
<dbReference type="InterPro" id="IPR029058">
    <property type="entry name" value="AB_hydrolase_fold"/>
</dbReference>
<name>A0A4Z0CC52_9BURK</name>
<protein>
    <submittedName>
        <fullName evidence="2">Alpha/beta hydrolase</fullName>
    </submittedName>
</protein>
<accession>A0A4Z0CC52</accession>
<evidence type="ECO:0000259" key="1">
    <source>
        <dbReference type="Pfam" id="PF12697"/>
    </source>
</evidence>
<keyword evidence="3" id="KW-1185">Reference proteome</keyword>
<organism evidence="2 3">
    <name type="scientific">Ramlibacter humi</name>
    <dbReference type="NCBI Taxonomy" id="2530451"/>
    <lineage>
        <taxon>Bacteria</taxon>
        <taxon>Pseudomonadati</taxon>
        <taxon>Pseudomonadota</taxon>
        <taxon>Betaproteobacteria</taxon>
        <taxon>Burkholderiales</taxon>
        <taxon>Comamonadaceae</taxon>
        <taxon>Ramlibacter</taxon>
    </lineage>
</organism>
<feature type="domain" description="AB hydrolase-1" evidence="1">
    <location>
        <begin position="5"/>
        <end position="237"/>
    </location>
</feature>
<dbReference type="InterPro" id="IPR000073">
    <property type="entry name" value="AB_hydrolase_1"/>
</dbReference>
<dbReference type="GO" id="GO:0016787">
    <property type="term" value="F:hydrolase activity"/>
    <property type="evidence" value="ECO:0007669"/>
    <property type="project" value="UniProtKB-KW"/>
</dbReference>
<dbReference type="RefSeq" id="WP_135247976.1">
    <property type="nucleotide sequence ID" value="NZ_SMLK01000001.1"/>
</dbReference>
<comment type="caution">
    <text evidence="2">The sequence shown here is derived from an EMBL/GenBank/DDBJ whole genome shotgun (WGS) entry which is preliminary data.</text>
</comment>
<gene>
    <name evidence="2" type="ORF">EZ216_02405</name>
</gene>
<dbReference type="AlphaFoldDB" id="A0A4Z0CC52"/>
<dbReference type="Proteomes" id="UP000297839">
    <property type="component" value="Unassembled WGS sequence"/>
</dbReference>